<feature type="region of interest" description="Disordered" evidence="2">
    <location>
        <begin position="431"/>
        <end position="532"/>
    </location>
</feature>
<feature type="compositionally biased region" description="Basic and acidic residues" evidence="2">
    <location>
        <begin position="431"/>
        <end position="450"/>
    </location>
</feature>
<feature type="compositionally biased region" description="Polar residues" evidence="2">
    <location>
        <begin position="268"/>
        <end position="281"/>
    </location>
</feature>
<dbReference type="EMBL" id="JAACJJ010000056">
    <property type="protein sequence ID" value="KAF5313094.1"/>
    <property type="molecule type" value="Genomic_DNA"/>
</dbReference>
<gene>
    <name evidence="3" type="ORF">D9619_002669</name>
</gene>
<dbReference type="PANTHER" id="PTHR21531:SF0">
    <property type="entry name" value="PROTEIN LTV1 HOMOLOG"/>
    <property type="match status" value="1"/>
</dbReference>
<comment type="caution">
    <text evidence="3">The sequence shown here is derived from an EMBL/GenBank/DDBJ whole genome shotgun (WGS) entry which is preliminary data.</text>
</comment>
<feature type="region of interest" description="Disordered" evidence="2">
    <location>
        <begin position="1"/>
        <end position="41"/>
    </location>
</feature>
<sequence>MPSKSIFRQPGARHFQLVHRSQRDPLINDPEASTHGKSRADLESILADEDLAADSQRNIGEASLYGVYYDDTEYDYMRHLRAVGAQEDGVESILIEAPSTSKQKSKAKSQSGFKLQDLPEGVLASTSELPRTYESQQAIPESIAGFQPDMDAHLRQVLEALEDDAFVDDGLEDDFFSELVADGERGSDEEVDFPFREEGIDGEIEEDEGRPALDDNATWEDRFAAFKKSDRGPKSGSDDGYDSEGGDTVGNLPAMSVIGGKKRRKGSSDATGYSMSSSSMFRNEALQTLDERFDQMMLREYNEDEDDHDDHDCCESHDGDHDHDHDHVHSDDEAPELISSRDDFESMVNTFLNDFEILGRKMKPKMEGETGLDKLDTFRRAMGQDERVRIALDAEEEVNDDDLFPEEEDKKDRWDCETILTTYTNLENHPRLIRARDPKPAPKIVLDRKTGMPSILSASEKTKPTTTSSRVAFASTSDDTDGSDTETEHERRGQAVGRPRGESKDEKKARKAAVKAERQTRRVEKKTAKEQFGAEFKDQNKRIANKELRLKKL</sequence>
<dbReference type="PANTHER" id="PTHR21531">
    <property type="entry name" value="LOW-TEMPERATURE VIABILITY PROTEIN LTV1-RELATED"/>
    <property type="match status" value="1"/>
</dbReference>
<dbReference type="GO" id="GO:0000056">
    <property type="term" value="P:ribosomal small subunit export from nucleus"/>
    <property type="evidence" value="ECO:0007669"/>
    <property type="project" value="TreeGrafter"/>
</dbReference>
<feature type="compositionally biased region" description="Basic and acidic residues" evidence="2">
    <location>
        <begin position="32"/>
        <end position="41"/>
    </location>
</feature>
<evidence type="ECO:0000256" key="1">
    <source>
        <dbReference type="ARBA" id="ARBA00009078"/>
    </source>
</evidence>
<dbReference type="Pfam" id="PF04180">
    <property type="entry name" value="LTV"/>
    <property type="match status" value="1"/>
</dbReference>
<dbReference type="GO" id="GO:0005634">
    <property type="term" value="C:nucleus"/>
    <property type="evidence" value="ECO:0007669"/>
    <property type="project" value="TreeGrafter"/>
</dbReference>
<dbReference type="InterPro" id="IPR007307">
    <property type="entry name" value="Ltv1"/>
</dbReference>
<evidence type="ECO:0000256" key="2">
    <source>
        <dbReference type="SAM" id="MobiDB-lite"/>
    </source>
</evidence>
<comment type="similarity">
    <text evidence="1">Belongs to the LTV1 family.</text>
</comment>
<feature type="region of interest" description="Disordered" evidence="2">
    <location>
        <begin position="298"/>
        <end position="341"/>
    </location>
</feature>
<feature type="region of interest" description="Disordered" evidence="2">
    <location>
        <begin position="180"/>
        <end position="282"/>
    </location>
</feature>
<evidence type="ECO:0008006" key="5">
    <source>
        <dbReference type="Google" id="ProtNLM"/>
    </source>
</evidence>
<dbReference type="GO" id="GO:0042274">
    <property type="term" value="P:ribosomal small subunit biogenesis"/>
    <property type="evidence" value="ECO:0007669"/>
    <property type="project" value="InterPro"/>
</dbReference>
<dbReference type="GO" id="GO:0030688">
    <property type="term" value="C:preribosome, small subunit precursor"/>
    <property type="evidence" value="ECO:0007669"/>
    <property type="project" value="TreeGrafter"/>
</dbReference>
<feature type="compositionally biased region" description="Polar residues" evidence="2">
    <location>
        <begin position="456"/>
        <end position="470"/>
    </location>
</feature>
<evidence type="ECO:0000313" key="4">
    <source>
        <dbReference type="Proteomes" id="UP000567179"/>
    </source>
</evidence>
<name>A0A8H5EUP1_9AGAR</name>
<organism evidence="3 4">
    <name type="scientific">Psilocybe cf. subviscida</name>
    <dbReference type="NCBI Taxonomy" id="2480587"/>
    <lineage>
        <taxon>Eukaryota</taxon>
        <taxon>Fungi</taxon>
        <taxon>Dikarya</taxon>
        <taxon>Basidiomycota</taxon>
        <taxon>Agaricomycotina</taxon>
        <taxon>Agaricomycetes</taxon>
        <taxon>Agaricomycetidae</taxon>
        <taxon>Agaricales</taxon>
        <taxon>Agaricineae</taxon>
        <taxon>Strophariaceae</taxon>
        <taxon>Psilocybe</taxon>
    </lineage>
</organism>
<keyword evidence="4" id="KW-1185">Reference proteome</keyword>
<protein>
    <recommendedName>
        <fullName evidence="5">Protein LTV1</fullName>
    </recommendedName>
</protein>
<proteinExistence type="inferred from homology"/>
<feature type="compositionally biased region" description="Basic and acidic residues" evidence="2">
    <location>
        <begin position="486"/>
        <end position="529"/>
    </location>
</feature>
<evidence type="ECO:0000313" key="3">
    <source>
        <dbReference type="EMBL" id="KAF5313094.1"/>
    </source>
</evidence>
<dbReference type="AlphaFoldDB" id="A0A8H5EUP1"/>
<feature type="compositionally biased region" description="Basic and acidic residues" evidence="2">
    <location>
        <begin position="310"/>
        <end position="332"/>
    </location>
</feature>
<feature type="compositionally biased region" description="Basic and acidic residues" evidence="2">
    <location>
        <begin position="209"/>
        <end position="237"/>
    </location>
</feature>
<reference evidence="3 4" key="1">
    <citation type="journal article" date="2020" name="ISME J.">
        <title>Uncovering the hidden diversity of litter-decomposition mechanisms in mushroom-forming fungi.</title>
        <authorList>
            <person name="Floudas D."/>
            <person name="Bentzer J."/>
            <person name="Ahren D."/>
            <person name="Johansson T."/>
            <person name="Persson P."/>
            <person name="Tunlid A."/>
        </authorList>
    </citation>
    <scope>NUCLEOTIDE SEQUENCE [LARGE SCALE GENOMIC DNA]</scope>
    <source>
        <strain evidence="3 4">CBS 101986</strain>
    </source>
</reference>
<feature type="compositionally biased region" description="Basic and acidic residues" evidence="2">
    <location>
        <begin position="182"/>
        <end position="199"/>
    </location>
</feature>
<dbReference type="OrthoDB" id="5852896at2759"/>
<dbReference type="GO" id="GO:0005829">
    <property type="term" value="C:cytosol"/>
    <property type="evidence" value="ECO:0007669"/>
    <property type="project" value="TreeGrafter"/>
</dbReference>
<accession>A0A8H5EUP1</accession>
<dbReference type="Proteomes" id="UP000567179">
    <property type="component" value="Unassembled WGS sequence"/>
</dbReference>